<sequence>VADELSAVRCFQGRLTSILLFFKFPDERHSKAPLFGKRRFIDTIQKIENRLAVP</sequence>
<evidence type="ECO:0000313" key="1">
    <source>
        <dbReference type="EMBL" id="SVD10415.1"/>
    </source>
</evidence>
<name>A0A382SLS9_9ZZZZ</name>
<organism evidence="1">
    <name type="scientific">marine metagenome</name>
    <dbReference type="NCBI Taxonomy" id="408172"/>
    <lineage>
        <taxon>unclassified sequences</taxon>
        <taxon>metagenomes</taxon>
        <taxon>ecological metagenomes</taxon>
    </lineage>
</organism>
<reference evidence="1" key="1">
    <citation type="submission" date="2018-05" db="EMBL/GenBank/DDBJ databases">
        <authorList>
            <person name="Lanie J.A."/>
            <person name="Ng W.-L."/>
            <person name="Kazmierczak K.M."/>
            <person name="Andrzejewski T.M."/>
            <person name="Davidsen T.M."/>
            <person name="Wayne K.J."/>
            <person name="Tettelin H."/>
            <person name="Glass J.I."/>
            <person name="Rusch D."/>
            <person name="Podicherti R."/>
            <person name="Tsui H.-C.T."/>
            <person name="Winkler M.E."/>
        </authorList>
    </citation>
    <scope>NUCLEOTIDE SEQUENCE</scope>
</reference>
<dbReference type="AlphaFoldDB" id="A0A382SLS9"/>
<dbReference type="EMBL" id="UINC01129788">
    <property type="protein sequence ID" value="SVD10415.1"/>
    <property type="molecule type" value="Genomic_DNA"/>
</dbReference>
<feature type="non-terminal residue" evidence="1">
    <location>
        <position position="54"/>
    </location>
</feature>
<protein>
    <submittedName>
        <fullName evidence="1">Uncharacterized protein</fullName>
    </submittedName>
</protein>
<gene>
    <name evidence="1" type="ORF">METZ01_LOCUS363269</name>
</gene>
<proteinExistence type="predicted"/>
<accession>A0A382SLS9</accession>
<feature type="non-terminal residue" evidence="1">
    <location>
        <position position="1"/>
    </location>
</feature>